<evidence type="ECO:0000313" key="2">
    <source>
        <dbReference type="EMBL" id="QBO35454.1"/>
    </source>
</evidence>
<dbReference type="InterPro" id="IPR010982">
    <property type="entry name" value="Lambda_DNA-bd_dom_sf"/>
</dbReference>
<dbReference type="CDD" id="cd00093">
    <property type="entry name" value="HTH_XRE"/>
    <property type="match status" value="1"/>
</dbReference>
<dbReference type="SUPFAM" id="SSF47413">
    <property type="entry name" value="lambda repressor-like DNA-binding domains"/>
    <property type="match status" value="1"/>
</dbReference>
<dbReference type="Gene3D" id="1.25.40.10">
    <property type="entry name" value="Tetratricopeptide repeat domain"/>
    <property type="match status" value="1"/>
</dbReference>
<sequence>MFLGSVIKQRREELHLTQTQLSSGITTQATISELENKNSAPTIKILVAICKRLNLTLNDVVSDFNVHRADDVIQKLNLAEKYSRSLKPDKVKEVIDSIDTKDLSTDEATAFYYFLKGNIALIIDQDFDDAQFYYNLVLNAQDKNNPSIYVILAETSIGISYFRKDDSQKAKYYLDKAFHDIMTGDLNLQNNLSRVQFALTNIGNYYSKIKEFELSKTVLEYGIQLNREFGSINSLDYFYHLLAYDLIQEDPNNLEQAIYYAKIAVSMAEHLKNDYMVEHSSYFVEHKKFLPDVK</sequence>
<dbReference type="SMART" id="SM00530">
    <property type="entry name" value="HTH_XRE"/>
    <property type="match status" value="1"/>
</dbReference>
<gene>
    <name evidence="2" type="ORF">EQG49_02715</name>
</gene>
<dbReference type="AlphaFoldDB" id="A0A4P6YS08"/>
<name>A0A4P6YS08_9LACO</name>
<dbReference type="GO" id="GO:0003677">
    <property type="term" value="F:DNA binding"/>
    <property type="evidence" value="ECO:0007669"/>
    <property type="project" value="InterPro"/>
</dbReference>
<reference evidence="3" key="1">
    <citation type="submission" date="2019-03" db="EMBL/GenBank/DDBJ databases">
        <title>Weissella sp. 26KH-42 Genome sequencing.</title>
        <authorList>
            <person name="Heo J."/>
            <person name="Kim S.-J."/>
            <person name="Kim J.-S."/>
            <person name="Hong S.-B."/>
            <person name="Kwon S.-W."/>
        </authorList>
    </citation>
    <scope>NUCLEOTIDE SEQUENCE [LARGE SCALE GENOMIC DNA]</scope>
    <source>
        <strain evidence="3">26KH-42</strain>
    </source>
</reference>
<protein>
    <submittedName>
        <fullName evidence="2">XRE family transcriptional regulator</fullName>
    </submittedName>
</protein>
<dbReference type="InterPro" id="IPR001387">
    <property type="entry name" value="Cro/C1-type_HTH"/>
</dbReference>
<dbReference type="SUPFAM" id="SSF48452">
    <property type="entry name" value="TPR-like"/>
    <property type="match status" value="1"/>
</dbReference>
<evidence type="ECO:0000259" key="1">
    <source>
        <dbReference type="PROSITE" id="PS50943"/>
    </source>
</evidence>
<dbReference type="Proteomes" id="UP000292886">
    <property type="component" value="Chromosome"/>
</dbReference>
<organism evidence="2 3">
    <name type="scientific">Periweissella cryptocerci</name>
    <dbReference type="NCBI Taxonomy" id="2506420"/>
    <lineage>
        <taxon>Bacteria</taxon>
        <taxon>Bacillati</taxon>
        <taxon>Bacillota</taxon>
        <taxon>Bacilli</taxon>
        <taxon>Lactobacillales</taxon>
        <taxon>Lactobacillaceae</taxon>
        <taxon>Periweissella</taxon>
    </lineage>
</organism>
<dbReference type="KEGG" id="wei:EQG49_02715"/>
<evidence type="ECO:0000313" key="3">
    <source>
        <dbReference type="Proteomes" id="UP000292886"/>
    </source>
</evidence>
<dbReference type="PROSITE" id="PS50943">
    <property type="entry name" value="HTH_CROC1"/>
    <property type="match status" value="1"/>
</dbReference>
<proteinExistence type="predicted"/>
<accession>A0A4P6YS08</accession>
<feature type="domain" description="HTH cro/C1-type" evidence="1">
    <location>
        <begin position="7"/>
        <end position="60"/>
    </location>
</feature>
<dbReference type="Pfam" id="PF01381">
    <property type="entry name" value="HTH_3"/>
    <property type="match status" value="1"/>
</dbReference>
<dbReference type="OrthoDB" id="1150409at2"/>
<dbReference type="RefSeq" id="WP_133362534.1">
    <property type="nucleotide sequence ID" value="NZ_CP037940.1"/>
</dbReference>
<dbReference type="InterPro" id="IPR011990">
    <property type="entry name" value="TPR-like_helical_dom_sf"/>
</dbReference>
<keyword evidence="3" id="KW-1185">Reference proteome</keyword>
<dbReference type="EMBL" id="CP037940">
    <property type="protein sequence ID" value="QBO35454.1"/>
    <property type="molecule type" value="Genomic_DNA"/>
</dbReference>